<keyword evidence="1" id="KW-0548">Nucleotidyltransferase</keyword>
<proteinExistence type="predicted"/>
<dbReference type="AlphaFoldDB" id="A0A699SES9"/>
<keyword evidence="1" id="KW-0808">Transferase</keyword>
<comment type="caution">
    <text evidence="1">The sequence shown here is derived from an EMBL/GenBank/DDBJ whole genome shotgun (WGS) entry which is preliminary data.</text>
</comment>
<evidence type="ECO:0000313" key="1">
    <source>
        <dbReference type="EMBL" id="GFC95727.1"/>
    </source>
</evidence>
<gene>
    <name evidence="1" type="ORF">Tci_867697</name>
</gene>
<reference evidence="1" key="1">
    <citation type="journal article" date="2019" name="Sci. Rep.">
        <title>Draft genome of Tanacetum cinerariifolium, the natural source of mosquito coil.</title>
        <authorList>
            <person name="Yamashiro T."/>
            <person name="Shiraishi A."/>
            <person name="Satake H."/>
            <person name="Nakayama K."/>
        </authorList>
    </citation>
    <scope>NUCLEOTIDE SEQUENCE</scope>
</reference>
<keyword evidence="1" id="KW-0695">RNA-directed DNA polymerase</keyword>
<accession>A0A699SES9</accession>
<dbReference type="GO" id="GO:0003964">
    <property type="term" value="F:RNA-directed DNA polymerase activity"/>
    <property type="evidence" value="ECO:0007669"/>
    <property type="project" value="UniProtKB-KW"/>
</dbReference>
<dbReference type="EMBL" id="BKCJ011156132">
    <property type="protein sequence ID" value="GFC95727.1"/>
    <property type="molecule type" value="Genomic_DNA"/>
</dbReference>
<sequence length="93" mass="10414">KRASLAVKGIMVDGDWVDDPSGVKNESRDHFDSRFQDPGTCHGKLNFTFPNRFTSDQATELENPISKDEIRDAVWGCGENKSPGPDGFTFEFF</sequence>
<name>A0A699SES9_TANCI</name>
<protein>
    <submittedName>
        <fullName evidence="1">RNA-directed DNA polymerase, eukaryota</fullName>
    </submittedName>
</protein>
<feature type="non-terminal residue" evidence="1">
    <location>
        <position position="1"/>
    </location>
</feature>
<organism evidence="1">
    <name type="scientific">Tanacetum cinerariifolium</name>
    <name type="common">Dalmatian daisy</name>
    <name type="synonym">Chrysanthemum cinerariifolium</name>
    <dbReference type="NCBI Taxonomy" id="118510"/>
    <lineage>
        <taxon>Eukaryota</taxon>
        <taxon>Viridiplantae</taxon>
        <taxon>Streptophyta</taxon>
        <taxon>Embryophyta</taxon>
        <taxon>Tracheophyta</taxon>
        <taxon>Spermatophyta</taxon>
        <taxon>Magnoliopsida</taxon>
        <taxon>eudicotyledons</taxon>
        <taxon>Gunneridae</taxon>
        <taxon>Pentapetalae</taxon>
        <taxon>asterids</taxon>
        <taxon>campanulids</taxon>
        <taxon>Asterales</taxon>
        <taxon>Asteraceae</taxon>
        <taxon>Asteroideae</taxon>
        <taxon>Anthemideae</taxon>
        <taxon>Anthemidinae</taxon>
        <taxon>Tanacetum</taxon>
    </lineage>
</organism>